<dbReference type="SUPFAM" id="SSF56784">
    <property type="entry name" value="HAD-like"/>
    <property type="match status" value="1"/>
</dbReference>
<evidence type="ECO:0000313" key="6">
    <source>
        <dbReference type="Proteomes" id="UP000069632"/>
    </source>
</evidence>
<dbReference type="NCBIfam" id="TIGR01549">
    <property type="entry name" value="HAD-SF-IA-v1"/>
    <property type="match status" value="1"/>
</dbReference>
<name>A0A128EHF6_9BACT</name>
<dbReference type="InterPro" id="IPR023198">
    <property type="entry name" value="PGP-like_dom2"/>
</dbReference>
<dbReference type="Gene3D" id="3.40.50.1000">
    <property type="entry name" value="HAD superfamily/HAD-like"/>
    <property type="match status" value="1"/>
</dbReference>
<dbReference type="Pfam" id="PF13419">
    <property type="entry name" value="HAD_2"/>
    <property type="match status" value="1"/>
</dbReference>
<evidence type="ECO:0000256" key="2">
    <source>
        <dbReference type="ARBA" id="ARBA00004818"/>
    </source>
</evidence>
<dbReference type="PANTHER" id="PTHR43434">
    <property type="entry name" value="PHOSPHOGLYCOLATE PHOSPHATASE"/>
    <property type="match status" value="1"/>
</dbReference>
<dbReference type="GO" id="GO:0005829">
    <property type="term" value="C:cytosol"/>
    <property type="evidence" value="ECO:0007669"/>
    <property type="project" value="TreeGrafter"/>
</dbReference>
<dbReference type="GO" id="GO:0006281">
    <property type="term" value="P:DNA repair"/>
    <property type="evidence" value="ECO:0007669"/>
    <property type="project" value="TreeGrafter"/>
</dbReference>
<dbReference type="GO" id="GO:0008967">
    <property type="term" value="F:phosphoglycolate phosphatase activity"/>
    <property type="evidence" value="ECO:0007669"/>
    <property type="project" value="UniProtKB-EC"/>
</dbReference>
<evidence type="ECO:0000256" key="4">
    <source>
        <dbReference type="ARBA" id="ARBA00013078"/>
    </source>
</evidence>
<dbReference type="Gene3D" id="1.10.150.240">
    <property type="entry name" value="Putative phosphatase, domain 2"/>
    <property type="match status" value="1"/>
</dbReference>
<dbReference type="PRINTS" id="PR00413">
    <property type="entry name" value="HADHALOGNASE"/>
</dbReference>
<dbReference type="RefSeq" id="WP_075540341.1">
    <property type="nucleotide sequence ID" value="NZ_CP053844.1"/>
</dbReference>
<dbReference type="EMBL" id="FIZP01000007">
    <property type="protein sequence ID" value="CZE48315.1"/>
    <property type="molecule type" value="Genomic_DNA"/>
</dbReference>
<reference evidence="5 6" key="1">
    <citation type="submission" date="2016-02" db="EMBL/GenBank/DDBJ databases">
        <authorList>
            <consortium name="Pathogen Informatics"/>
        </authorList>
    </citation>
    <scope>NUCLEOTIDE SEQUENCE [LARGE SCALE GENOMIC DNA]</scope>
    <source>
        <strain evidence="5 6">RC20</strain>
    </source>
</reference>
<organism evidence="5 6">
    <name type="scientific">Campylobacter geochelonis</name>
    <dbReference type="NCBI Taxonomy" id="1780362"/>
    <lineage>
        <taxon>Bacteria</taxon>
        <taxon>Pseudomonadati</taxon>
        <taxon>Campylobacterota</taxon>
        <taxon>Epsilonproteobacteria</taxon>
        <taxon>Campylobacterales</taxon>
        <taxon>Campylobacteraceae</taxon>
        <taxon>Campylobacter</taxon>
    </lineage>
</organism>
<sequence>MRVVIFDMDGTLINSAKAIEITINTTRKKLGLTPDLSSEFIVKTINDPSKNYAVEFYGLTNVAPELKMEFEKEFIKNYALYARLYDGVKELLEKLHQNGYFIALASNAPTVSLKAILEKNKVLELFDSVVGADKNTPQKPDPTMLFNVLKEASKIRPVKYACFVGDSIKDEKAATNANIPYLQVTWGFAEASTSFLSASSTKEAYELITNLFYDN</sequence>
<evidence type="ECO:0000256" key="3">
    <source>
        <dbReference type="ARBA" id="ARBA00006171"/>
    </source>
</evidence>
<gene>
    <name evidence="5" type="primary">gph_2</name>
    <name evidence="5" type="ORF">ERS672216_01350</name>
</gene>
<comment type="pathway">
    <text evidence="2">Organic acid metabolism; glycolate biosynthesis; glycolate from 2-phosphoglycolate: step 1/1.</text>
</comment>
<dbReference type="PANTHER" id="PTHR43434:SF1">
    <property type="entry name" value="PHOSPHOGLYCOLATE PHOSPHATASE"/>
    <property type="match status" value="1"/>
</dbReference>
<dbReference type="InterPro" id="IPR050155">
    <property type="entry name" value="HAD-like_hydrolase_sf"/>
</dbReference>
<dbReference type="InterPro" id="IPR041492">
    <property type="entry name" value="HAD_2"/>
</dbReference>
<dbReference type="SFLD" id="SFLDS00003">
    <property type="entry name" value="Haloacid_Dehalogenase"/>
    <property type="match status" value="1"/>
</dbReference>
<dbReference type="InterPro" id="IPR006439">
    <property type="entry name" value="HAD-SF_hydro_IA"/>
</dbReference>
<dbReference type="InterPro" id="IPR023214">
    <property type="entry name" value="HAD_sf"/>
</dbReference>
<dbReference type="Proteomes" id="UP000069632">
    <property type="component" value="Unassembled WGS sequence"/>
</dbReference>
<dbReference type="AlphaFoldDB" id="A0A128EHF6"/>
<accession>A0A128EHF6</accession>
<evidence type="ECO:0000256" key="1">
    <source>
        <dbReference type="ARBA" id="ARBA00000830"/>
    </source>
</evidence>
<evidence type="ECO:0000313" key="5">
    <source>
        <dbReference type="EMBL" id="CZE48315.1"/>
    </source>
</evidence>
<dbReference type="OrthoDB" id="9792518at2"/>
<keyword evidence="5" id="KW-0378">Hydrolase</keyword>
<dbReference type="InterPro" id="IPR036412">
    <property type="entry name" value="HAD-like_sf"/>
</dbReference>
<comment type="catalytic activity">
    <reaction evidence="1">
        <text>2-phosphoglycolate + H2O = glycolate + phosphate</text>
        <dbReference type="Rhea" id="RHEA:14369"/>
        <dbReference type="ChEBI" id="CHEBI:15377"/>
        <dbReference type="ChEBI" id="CHEBI:29805"/>
        <dbReference type="ChEBI" id="CHEBI:43474"/>
        <dbReference type="ChEBI" id="CHEBI:58033"/>
        <dbReference type="EC" id="3.1.3.18"/>
    </reaction>
</comment>
<proteinExistence type="inferred from homology"/>
<dbReference type="EC" id="3.1.3.18" evidence="4"/>
<dbReference type="SFLD" id="SFLDG01129">
    <property type="entry name" value="C1.5:_HAD__Beta-PGM__Phosphata"/>
    <property type="match status" value="1"/>
</dbReference>
<comment type="similarity">
    <text evidence="3">Belongs to the HAD-like hydrolase superfamily. CbbY/CbbZ/Gph/YieH family.</text>
</comment>
<protein>
    <recommendedName>
        <fullName evidence="4">phosphoglycolate phosphatase</fullName>
        <ecNumber evidence="4">3.1.3.18</ecNumber>
    </recommendedName>
</protein>
<keyword evidence="6" id="KW-1185">Reference proteome</keyword>